<gene>
    <name evidence="2" type="ORF">LK07_20210</name>
</gene>
<evidence type="ECO:0000313" key="3">
    <source>
        <dbReference type="Proteomes" id="UP000031501"/>
    </source>
</evidence>
<proteinExistence type="predicted"/>
<evidence type="ECO:0000313" key="2">
    <source>
        <dbReference type="EMBL" id="ASN25950.1"/>
    </source>
</evidence>
<dbReference type="SMART" id="SM01260">
    <property type="entry name" value="LANC_like"/>
    <property type="match status" value="1"/>
</dbReference>
<dbReference type="GO" id="GO:0031179">
    <property type="term" value="P:peptide modification"/>
    <property type="evidence" value="ECO:0007669"/>
    <property type="project" value="InterPro"/>
</dbReference>
<protein>
    <submittedName>
        <fullName evidence="2">Lanthionine synthetase C family protein</fullName>
    </submittedName>
</protein>
<dbReference type="Gene3D" id="1.50.10.20">
    <property type="match status" value="1"/>
</dbReference>
<dbReference type="STRING" id="1355015.LK06_019045"/>
<organism evidence="2 3">
    <name type="scientific">Streptomyces pluripotens</name>
    <dbReference type="NCBI Taxonomy" id="1355015"/>
    <lineage>
        <taxon>Bacteria</taxon>
        <taxon>Bacillati</taxon>
        <taxon>Actinomycetota</taxon>
        <taxon>Actinomycetes</taxon>
        <taxon>Kitasatosporales</taxon>
        <taxon>Streptomycetaceae</taxon>
        <taxon>Streptomyces</taxon>
    </lineage>
</organism>
<name>A0A221P155_9ACTN</name>
<dbReference type="EMBL" id="CP022433">
    <property type="protein sequence ID" value="ASN25950.1"/>
    <property type="molecule type" value="Genomic_DNA"/>
</dbReference>
<dbReference type="AlphaFoldDB" id="A0A221P155"/>
<dbReference type="Proteomes" id="UP000031501">
    <property type="component" value="Chromosome"/>
</dbReference>
<dbReference type="PRINTS" id="PR01950">
    <property type="entry name" value="LANCSUPER"/>
</dbReference>
<evidence type="ECO:0000256" key="1">
    <source>
        <dbReference type="SAM" id="MobiDB-lite"/>
    </source>
</evidence>
<accession>A0A221P155</accession>
<dbReference type="OrthoDB" id="3863115at2"/>
<dbReference type="RefSeq" id="WP_078858695.1">
    <property type="nucleotide sequence ID" value="NZ_CP021080.1"/>
</dbReference>
<dbReference type="InterPro" id="IPR007822">
    <property type="entry name" value="LANC-like"/>
</dbReference>
<sequence length="463" mass="49140">MTASQARAAAVDEVEGLAVDGLRWLTGAARETPGAGLAWTTRPSDNELNPTLYSGTAGNVPVLLEAWRHFGDDSYADAALRAARSLADCVDDIADDSLYFGRTGMALVLRALHEELGDTAAGAAADRALEVVRSRFDGTRWGELFELMGGNAGIGLGALLAGDTELAVLATEPYVWTAEHTPSGVQWAFRTGVDSRLHHVSHGTLGIVLALARVGGDTGRADLVELALAGAAEIVARDEAGPEGFLVPHSTPQYRPDVIEPISYGWCHGPAGDAQAFRLLRDITADPAWSALADRCWHTVTHSGLPQRLRPGFWDNNGRCCGTAGVLALACDRIAEQQDSCDFAHVLVADLTARAIRDGDGARWSNCEYRATPSDLEPCTGWAMGNAGIVRELLRFVRLSRGEAPRYAFTWPDQPPVPAQTAISRGGTTRCRDGSGVRLPATGSGVENRASPSVDEPGAVPSR</sequence>
<dbReference type="Pfam" id="PF05147">
    <property type="entry name" value="LANC_like"/>
    <property type="match status" value="2"/>
</dbReference>
<reference evidence="2 3" key="1">
    <citation type="submission" date="2017-07" db="EMBL/GenBank/DDBJ databases">
        <title>Genome sequence of Streptomyces pluripotens MUSC 137T.</title>
        <authorList>
            <person name="Ser H.-L."/>
            <person name="Lee L.-H."/>
        </authorList>
    </citation>
    <scope>NUCLEOTIDE SEQUENCE [LARGE SCALE GENOMIC DNA]</scope>
    <source>
        <strain evidence="2 3">MUSC 137</strain>
    </source>
</reference>
<dbReference type="KEGG" id="splu:LK06_019045"/>
<dbReference type="SUPFAM" id="SSF158745">
    <property type="entry name" value="LanC-like"/>
    <property type="match status" value="1"/>
</dbReference>
<keyword evidence="3" id="KW-1185">Reference proteome</keyword>
<feature type="region of interest" description="Disordered" evidence="1">
    <location>
        <begin position="412"/>
        <end position="463"/>
    </location>
</feature>
<dbReference type="CDD" id="cd04434">
    <property type="entry name" value="LanC_like"/>
    <property type="match status" value="1"/>
</dbReference>